<organism evidence="1 2">
    <name type="scientific">Tanacetum coccineum</name>
    <dbReference type="NCBI Taxonomy" id="301880"/>
    <lineage>
        <taxon>Eukaryota</taxon>
        <taxon>Viridiplantae</taxon>
        <taxon>Streptophyta</taxon>
        <taxon>Embryophyta</taxon>
        <taxon>Tracheophyta</taxon>
        <taxon>Spermatophyta</taxon>
        <taxon>Magnoliopsida</taxon>
        <taxon>eudicotyledons</taxon>
        <taxon>Gunneridae</taxon>
        <taxon>Pentapetalae</taxon>
        <taxon>asterids</taxon>
        <taxon>campanulids</taxon>
        <taxon>Asterales</taxon>
        <taxon>Asteraceae</taxon>
        <taxon>Asteroideae</taxon>
        <taxon>Anthemideae</taxon>
        <taxon>Anthemidinae</taxon>
        <taxon>Tanacetum</taxon>
    </lineage>
</organism>
<reference evidence="1" key="1">
    <citation type="journal article" date="2022" name="Int. J. Mol. Sci.">
        <title>Draft Genome of Tanacetum Coccineum: Genomic Comparison of Closely Related Tanacetum-Family Plants.</title>
        <authorList>
            <person name="Yamashiro T."/>
            <person name="Shiraishi A."/>
            <person name="Nakayama K."/>
            <person name="Satake H."/>
        </authorList>
    </citation>
    <scope>NUCLEOTIDE SEQUENCE</scope>
</reference>
<name>A0ABQ5E8B8_9ASTR</name>
<dbReference type="EMBL" id="BQNB010016041">
    <property type="protein sequence ID" value="GJT47120.1"/>
    <property type="molecule type" value="Genomic_DNA"/>
</dbReference>
<proteinExistence type="predicted"/>
<keyword evidence="2" id="KW-1185">Reference proteome</keyword>
<accession>A0ABQ5E8B8</accession>
<comment type="caution">
    <text evidence="1">The sequence shown here is derived from an EMBL/GenBank/DDBJ whole genome shotgun (WGS) entry which is preliminary data.</text>
</comment>
<gene>
    <name evidence="1" type="ORF">Tco_0955835</name>
</gene>
<protein>
    <submittedName>
        <fullName evidence="1">Uncharacterized protein</fullName>
    </submittedName>
</protein>
<evidence type="ECO:0000313" key="1">
    <source>
        <dbReference type="EMBL" id="GJT47120.1"/>
    </source>
</evidence>
<sequence>MRTRSQARKHRQQQVPPNLVELPKDTMAYNSNYGRIAPVSHRGIRGQYGLELYCLDKQHLQFQLPTPEKAESKVVLPAVVPTHIVYCPATDSSNYRENIQENVSQAAAVKFNQRKSWLPSAPPPMANQINHPVFLPYNTTAKPTSHNSLKPKQNVGMARTMVRSLPSNTVANPKGELKAITTRKREFIRITSNSTTVEEVESRDKWTLLHPTELPKTSKLR</sequence>
<dbReference type="Proteomes" id="UP001151760">
    <property type="component" value="Unassembled WGS sequence"/>
</dbReference>
<reference evidence="1" key="2">
    <citation type="submission" date="2022-01" db="EMBL/GenBank/DDBJ databases">
        <authorList>
            <person name="Yamashiro T."/>
            <person name="Shiraishi A."/>
            <person name="Satake H."/>
            <person name="Nakayama K."/>
        </authorList>
    </citation>
    <scope>NUCLEOTIDE SEQUENCE</scope>
</reference>
<evidence type="ECO:0000313" key="2">
    <source>
        <dbReference type="Proteomes" id="UP001151760"/>
    </source>
</evidence>